<evidence type="ECO:0000313" key="3">
    <source>
        <dbReference type="WBParaSite" id="ALUE_0000037601-mRNA-1"/>
    </source>
</evidence>
<protein>
    <submittedName>
        <fullName evidence="3">Uncharacterized protein</fullName>
    </submittedName>
</protein>
<keyword evidence="2" id="KW-1185">Reference proteome</keyword>
<feature type="compositionally biased region" description="Basic and acidic residues" evidence="1">
    <location>
        <begin position="35"/>
        <end position="50"/>
    </location>
</feature>
<evidence type="ECO:0000256" key="1">
    <source>
        <dbReference type="SAM" id="MobiDB-lite"/>
    </source>
</evidence>
<evidence type="ECO:0000313" key="2">
    <source>
        <dbReference type="Proteomes" id="UP000036681"/>
    </source>
</evidence>
<organism evidence="2 3">
    <name type="scientific">Ascaris lumbricoides</name>
    <name type="common">Giant roundworm</name>
    <dbReference type="NCBI Taxonomy" id="6252"/>
    <lineage>
        <taxon>Eukaryota</taxon>
        <taxon>Metazoa</taxon>
        <taxon>Ecdysozoa</taxon>
        <taxon>Nematoda</taxon>
        <taxon>Chromadorea</taxon>
        <taxon>Rhabditida</taxon>
        <taxon>Spirurina</taxon>
        <taxon>Ascaridomorpha</taxon>
        <taxon>Ascaridoidea</taxon>
        <taxon>Ascarididae</taxon>
        <taxon>Ascaris</taxon>
    </lineage>
</organism>
<dbReference type="Proteomes" id="UP000036681">
    <property type="component" value="Unplaced"/>
</dbReference>
<dbReference type="WBParaSite" id="ALUE_0000037601-mRNA-1">
    <property type="protein sequence ID" value="ALUE_0000037601-mRNA-1"/>
    <property type="gene ID" value="ALUE_0000037601"/>
</dbReference>
<reference evidence="3" key="1">
    <citation type="submission" date="2017-02" db="UniProtKB">
        <authorList>
            <consortium name="WormBaseParasite"/>
        </authorList>
    </citation>
    <scope>IDENTIFICATION</scope>
</reference>
<name>A0A0M3HFT1_ASCLU</name>
<dbReference type="AlphaFoldDB" id="A0A0M3HFT1"/>
<sequence>MTIDTSEDEFNFTRIREFDSTTATKDVPITIYSMKSEKIPHKDENDHNSSDIEENPENNGSGRNNNKIEKKFQESVNNTNQPNSTDQQFDLPLQVNTPLISLFDESTKEMKRSANITEINRSIRKENTDADTSKNKGIDEKPSRNNKSNDELNEIKLIKMNNITKLIDKNNQTSAENSDTTITKKEKKEKRRILNNEEKKKRRTTTIISDNNVISDNNYGSLHRSSEKLQADVKPTDVTSETEKRIKKEATKKSNIHKNFNMSKEIAEADGDRENLLITTEETGSEMKKQSENGNITV</sequence>
<feature type="compositionally biased region" description="Polar residues" evidence="1">
    <location>
        <begin position="74"/>
        <end position="92"/>
    </location>
</feature>
<feature type="region of interest" description="Disordered" evidence="1">
    <location>
        <begin position="23"/>
        <end position="92"/>
    </location>
</feature>
<feature type="region of interest" description="Disordered" evidence="1">
    <location>
        <begin position="114"/>
        <end position="151"/>
    </location>
</feature>
<proteinExistence type="predicted"/>
<accession>A0A0M3HFT1</accession>
<feature type="compositionally biased region" description="Basic and acidic residues" evidence="1">
    <location>
        <begin position="121"/>
        <end position="151"/>
    </location>
</feature>